<gene>
    <name evidence="2" type="ORF">UFOVP1247_52</name>
    <name evidence="1" type="ORF">UFOVP970_92</name>
</gene>
<protein>
    <submittedName>
        <fullName evidence="1">Uncharacterized protein</fullName>
    </submittedName>
</protein>
<proteinExistence type="predicted"/>
<reference evidence="1" key="1">
    <citation type="submission" date="2020-05" db="EMBL/GenBank/DDBJ databases">
        <authorList>
            <person name="Chiriac C."/>
            <person name="Salcher M."/>
            <person name="Ghai R."/>
            <person name="Kavagutti S V."/>
        </authorList>
    </citation>
    <scope>NUCLEOTIDE SEQUENCE</scope>
</reference>
<dbReference type="EMBL" id="LR797195">
    <property type="protein sequence ID" value="CAB4193290.1"/>
    <property type="molecule type" value="Genomic_DNA"/>
</dbReference>
<evidence type="ECO:0000313" key="1">
    <source>
        <dbReference type="EMBL" id="CAB4174894.1"/>
    </source>
</evidence>
<dbReference type="EMBL" id="LR796916">
    <property type="protein sequence ID" value="CAB4174894.1"/>
    <property type="molecule type" value="Genomic_DNA"/>
</dbReference>
<evidence type="ECO:0000313" key="2">
    <source>
        <dbReference type="EMBL" id="CAB4193290.1"/>
    </source>
</evidence>
<name>A0A6J5Q5N4_9CAUD</name>
<accession>A0A6J5Q5N4</accession>
<sequence length="69" mass="7909">MKLQTQTSELVMATRPYVTIPTSMIDTIRRNITLLLSEDIQGDPLIIAAIQSAWRNELHDAEMELIQRN</sequence>
<organism evidence="1">
    <name type="scientific">uncultured Caudovirales phage</name>
    <dbReference type="NCBI Taxonomy" id="2100421"/>
    <lineage>
        <taxon>Viruses</taxon>
        <taxon>Duplodnaviria</taxon>
        <taxon>Heunggongvirae</taxon>
        <taxon>Uroviricota</taxon>
        <taxon>Caudoviricetes</taxon>
        <taxon>Peduoviridae</taxon>
        <taxon>Maltschvirus</taxon>
        <taxon>Maltschvirus maltsch</taxon>
    </lineage>
</organism>